<protein>
    <submittedName>
        <fullName evidence="1">Uncharacterized protein DUF1552</fullName>
    </submittedName>
</protein>
<organism evidence="1 2">
    <name type="scientific">Maribacter vaceletii</name>
    <dbReference type="NCBI Taxonomy" id="1206816"/>
    <lineage>
        <taxon>Bacteria</taxon>
        <taxon>Pseudomonadati</taxon>
        <taxon>Bacteroidota</taxon>
        <taxon>Flavobacteriia</taxon>
        <taxon>Flavobacteriales</taxon>
        <taxon>Flavobacteriaceae</taxon>
        <taxon>Maribacter</taxon>
    </lineage>
</organism>
<gene>
    <name evidence="1" type="ORF">CLV91_2294</name>
</gene>
<name>A0A495E6I2_9FLAO</name>
<dbReference type="InterPro" id="IPR011447">
    <property type="entry name" value="DUF1552"/>
</dbReference>
<dbReference type="RefSeq" id="WP_121067995.1">
    <property type="nucleotide sequence ID" value="NZ_RBIQ01000009.1"/>
</dbReference>
<dbReference type="OrthoDB" id="9146593at2"/>
<evidence type="ECO:0000313" key="1">
    <source>
        <dbReference type="EMBL" id="RKR12169.1"/>
    </source>
</evidence>
<keyword evidence="2" id="KW-1185">Reference proteome</keyword>
<reference evidence="1 2" key="1">
    <citation type="submission" date="2018-10" db="EMBL/GenBank/DDBJ databases">
        <title>Genomic Encyclopedia of Archaeal and Bacterial Type Strains, Phase II (KMG-II): from individual species to whole genera.</title>
        <authorList>
            <person name="Goeker M."/>
        </authorList>
    </citation>
    <scope>NUCLEOTIDE SEQUENCE [LARGE SCALE GENOMIC DNA]</scope>
    <source>
        <strain evidence="1 2">DSM 25230</strain>
    </source>
</reference>
<accession>A0A495E6I2</accession>
<sequence>MSRKPWHLDRRTFIKGLGAACMLPYMEAMGMPKLIDYNGSSTAPKRLCFLYFPNGVSMPSMDNLKEKDWSWFPHTSGKDYNFTKPLEALAPYKNDISILGGLSHPNSRNVLGHMAGDTFLTAGDLRGDKYNNSISVDQVAAHKLRKHTRIPSLTISTDGGVGYKSRASTLSFDNTGKAIPSEHRQREIFERYFSPNGGTTTLERRKSLQQGKKIVDLVLEDSKRLKKRLGYNDKSKLDEYMTSLNRVEEQVARNEKWLDVPMKKFDASRINLSVDATVDPEAYLRSTLDLMVLGFQTDLTRVMTYMMAREDGMGFGDAFPKLALGLSGHHGMTHDKREGHFERQGKYDQWLTKQYAYFLEQMKNTNDEYGSLLDNTLVLYGSACSSTHNATNCPLVLAGGSKLGVKHGSYTVFEEKHEPLSNLFVSMLNTVGVPTESFADSSGALSAVL</sequence>
<evidence type="ECO:0000313" key="2">
    <source>
        <dbReference type="Proteomes" id="UP000269412"/>
    </source>
</evidence>
<dbReference type="InterPro" id="IPR006311">
    <property type="entry name" value="TAT_signal"/>
</dbReference>
<dbReference type="EMBL" id="RBIQ01000009">
    <property type="protein sequence ID" value="RKR12169.1"/>
    <property type="molecule type" value="Genomic_DNA"/>
</dbReference>
<dbReference type="Pfam" id="PF07586">
    <property type="entry name" value="HXXSHH"/>
    <property type="match status" value="1"/>
</dbReference>
<comment type="caution">
    <text evidence="1">The sequence shown here is derived from an EMBL/GenBank/DDBJ whole genome shotgun (WGS) entry which is preliminary data.</text>
</comment>
<dbReference type="AlphaFoldDB" id="A0A495E6I2"/>
<dbReference type="Proteomes" id="UP000269412">
    <property type="component" value="Unassembled WGS sequence"/>
</dbReference>
<proteinExistence type="predicted"/>
<dbReference type="PROSITE" id="PS51318">
    <property type="entry name" value="TAT"/>
    <property type="match status" value="1"/>
</dbReference>